<dbReference type="KEGG" id="maes:Ga0123461_0525"/>
<dbReference type="AlphaFoldDB" id="A0A2K8KWD1"/>
<evidence type="ECO:0000313" key="3">
    <source>
        <dbReference type="Proteomes" id="UP000231701"/>
    </source>
</evidence>
<evidence type="ECO:0000313" key="2">
    <source>
        <dbReference type="EMBL" id="ATX78962.1"/>
    </source>
</evidence>
<proteinExistence type="predicted"/>
<feature type="signal peptide" evidence="1">
    <location>
        <begin position="1"/>
        <end position="21"/>
    </location>
</feature>
<keyword evidence="1" id="KW-0732">Signal</keyword>
<dbReference type="Proteomes" id="UP000231701">
    <property type="component" value="Chromosome"/>
</dbReference>
<organism evidence="2 3">
    <name type="scientific">Mariprofundus aestuarium</name>
    <dbReference type="NCBI Taxonomy" id="1921086"/>
    <lineage>
        <taxon>Bacteria</taxon>
        <taxon>Pseudomonadati</taxon>
        <taxon>Pseudomonadota</taxon>
        <taxon>Candidatius Mariprofundia</taxon>
        <taxon>Mariprofundales</taxon>
        <taxon>Mariprofundaceae</taxon>
        <taxon>Mariprofundus</taxon>
    </lineage>
</organism>
<sequence length="120" mass="12541">MRKFRVLIYAVLIAFSVPASAAFADVSGFCDCSAAEENGGKVKICHFPPGNQENAHTIEVGAPAVKAHLKHGDLLGECEGDEVVVPLETGTPCICADGSVGVWVHGEVKGPASMREVHGK</sequence>
<dbReference type="OrthoDB" id="5295940at2"/>
<protein>
    <submittedName>
        <fullName evidence="2">Uncharacterized protein</fullName>
    </submittedName>
</protein>
<accession>A0A2K8KWD1</accession>
<feature type="chain" id="PRO_5014875107" evidence="1">
    <location>
        <begin position="22"/>
        <end position="120"/>
    </location>
</feature>
<reference evidence="2 3" key="1">
    <citation type="submission" date="2016-12" db="EMBL/GenBank/DDBJ databases">
        <title>Isolation and genomic insights into novel planktonic Zetaproteobacteria from stratified waters of the Chesapeake Bay.</title>
        <authorList>
            <person name="McAllister S.M."/>
            <person name="Kato S."/>
            <person name="Chan C.S."/>
            <person name="Chiu B.K."/>
            <person name="Field E.K."/>
        </authorList>
    </citation>
    <scope>NUCLEOTIDE SEQUENCE [LARGE SCALE GENOMIC DNA]</scope>
    <source>
        <strain evidence="2 3">CP-5</strain>
    </source>
</reference>
<keyword evidence="3" id="KW-1185">Reference proteome</keyword>
<gene>
    <name evidence="2" type="ORF">Ga0123461_0525</name>
</gene>
<dbReference type="EMBL" id="CP018799">
    <property type="protein sequence ID" value="ATX78962.1"/>
    <property type="molecule type" value="Genomic_DNA"/>
</dbReference>
<dbReference type="RefSeq" id="WP_100276910.1">
    <property type="nucleotide sequence ID" value="NZ_CP018799.1"/>
</dbReference>
<evidence type="ECO:0000256" key="1">
    <source>
        <dbReference type="SAM" id="SignalP"/>
    </source>
</evidence>
<name>A0A2K8KWD1_MARES</name>